<keyword evidence="5" id="KW-0699">rRNA-binding</keyword>
<keyword evidence="3 5" id="KW-0687">Ribonucleoprotein</keyword>
<evidence type="ECO:0000256" key="3">
    <source>
        <dbReference type="ARBA" id="ARBA00023274"/>
    </source>
</evidence>
<dbReference type="OrthoDB" id="9807419at2"/>
<sequence>MLKIKVGDKVIVLSGQYKGVKGKVIRILPKDNKAIVKGINCKSMGGVGQESPIYLNKIALIDPINGKPTRIGFEFKNGIKHRIAKRSGTELKKNLK</sequence>
<dbReference type="STRING" id="1133592.ASNER_161"/>
<dbReference type="InterPro" id="IPR008991">
    <property type="entry name" value="Translation_prot_SH3-like_sf"/>
</dbReference>
<dbReference type="GO" id="GO:0019843">
    <property type="term" value="F:rRNA binding"/>
    <property type="evidence" value="ECO:0007669"/>
    <property type="project" value="UniProtKB-UniRule"/>
</dbReference>
<comment type="subunit">
    <text evidence="5">Part of the 50S ribosomal subunit.</text>
</comment>
<dbReference type="EMBL" id="CP003263">
    <property type="protein sequence ID" value="AGC66922.1"/>
    <property type="molecule type" value="Genomic_DNA"/>
</dbReference>
<dbReference type="PANTHER" id="PTHR12903">
    <property type="entry name" value="MITOCHONDRIAL RIBOSOMAL PROTEIN L24"/>
    <property type="match status" value="1"/>
</dbReference>
<dbReference type="Pfam" id="PF17136">
    <property type="entry name" value="ribosomal_L24"/>
    <property type="match status" value="1"/>
</dbReference>
<dbReference type="CDD" id="cd06089">
    <property type="entry name" value="KOW_RPL26"/>
    <property type="match status" value="1"/>
</dbReference>
<dbReference type="Proteomes" id="UP000011174">
    <property type="component" value="Chromosome"/>
</dbReference>
<dbReference type="PROSITE" id="PS01108">
    <property type="entry name" value="RIBOSOMAL_L24"/>
    <property type="match status" value="1"/>
</dbReference>
<keyword evidence="2 5" id="KW-0689">Ribosomal protein</keyword>
<organism evidence="8 9">
    <name type="scientific">Candidatus Uzinura diaspidicola str. ASNER</name>
    <dbReference type="NCBI Taxonomy" id="1133592"/>
    <lineage>
        <taxon>Bacteria</taxon>
        <taxon>Pseudomonadati</taxon>
        <taxon>Bacteroidota</taxon>
        <taxon>Flavobacteriia</taxon>
        <taxon>Flavobacteriales</taxon>
        <taxon>Candidatus Uzinura</taxon>
    </lineage>
</organism>
<dbReference type="InterPro" id="IPR003256">
    <property type="entry name" value="Ribosomal_uL24"/>
</dbReference>
<evidence type="ECO:0000256" key="6">
    <source>
        <dbReference type="RuleBase" id="RU003477"/>
    </source>
</evidence>
<dbReference type="GO" id="GO:0006412">
    <property type="term" value="P:translation"/>
    <property type="evidence" value="ECO:0007669"/>
    <property type="project" value="UniProtKB-UniRule"/>
</dbReference>
<dbReference type="InterPro" id="IPR041988">
    <property type="entry name" value="Ribosomal_uL24_KOW"/>
</dbReference>
<dbReference type="Gene3D" id="2.30.30.30">
    <property type="match status" value="1"/>
</dbReference>
<keyword evidence="5" id="KW-0694">RNA-binding</keyword>
<dbReference type="GO" id="GO:0003735">
    <property type="term" value="F:structural constituent of ribosome"/>
    <property type="evidence" value="ECO:0007669"/>
    <property type="project" value="InterPro"/>
</dbReference>
<dbReference type="InterPro" id="IPR057264">
    <property type="entry name" value="Ribosomal_uL24_C"/>
</dbReference>
<dbReference type="InterPro" id="IPR005825">
    <property type="entry name" value="Ribosomal_uL24_CS"/>
</dbReference>
<dbReference type="KEGG" id="udi:ASNER_161"/>
<evidence type="ECO:0000313" key="8">
    <source>
        <dbReference type="EMBL" id="AGC66922.1"/>
    </source>
</evidence>
<dbReference type="HAMAP" id="MF_01326_B">
    <property type="entry name" value="Ribosomal_uL24_B"/>
    <property type="match status" value="1"/>
</dbReference>
<accession>L7VJN0</accession>
<dbReference type="GO" id="GO:1990904">
    <property type="term" value="C:ribonucleoprotein complex"/>
    <property type="evidence" value="ECO:0007669"/>
    <property type="project" value="UniProtKB-KW"/>
</dbReference>
<comment type="function">
    <text evidence="5">One of the proteins that surrounds the polypeptide exit tunnel on the outside of the subunit.</text>
</comment>
<dbReference type="AlphaFoldDB" id="L7VJN0"/>
<dbReference type="Pfam" id="PF00467">
    <property type="entry name" value="KOW"/>
    <property type="match status" value="1"/>
</dbReference>
<feature type="domain" description="KOW" evidence="7">
    <location>
        <begin position="3"/>
        <end position="30"/>
    </location>
</feature>
<keyword evidence="9" id="KW-1185">Reference proteome</keyword>
<proteinExistence type="inferred from homology"/>
<dbReference type="SUPFAM" id="SSF50104">
    <property type="entry name" value="Translation proteins SH3-like domain"/>
    <property type="match status" value="1"/>
</dbReference>
<evidence type="ECO:0000256" key="5">
    <source>
        <dbReference type="HAMAP-Rule" id="MF_01326"/>
    </source>
</evidence>
<dbReference type="InterPro" id="IPR014722">
    <property type="entry name" value="Rib_uL2_dom2"/>
</dbReference>
<gene>
    <name evidence="5 8" type="primary">rplX</name>
    <name evidence="8" type="ORF">ASNER_161</name>
</gene>
<dbReference type="NCBIfam" id="TIGR01079">
    <property type="entry name" value="rplX_bact"/>
    <property type="match status" value="1"/>
</dbReference>
<evidence type="ECO:0000256" key="1">
    <source>
        <dbReference type="ARBA" id="ARBA00010618"/>
    </source>
</evidence>
<comment type="function">
    <text evidence="5">One of two assembly initiator proteins, it binds directly to the 5'-end of the 23S rRNA, where it nucleates assembly of the 50S subunit.</text>
</comment>
<reference evidence="8 9" key="1">
    <citation type="journal article" date="2013" name="Environ. Microbiol.">
        <title>The nutrient supplying capabilities of Uzinura, an endosymbiont of armoured scale insects.</title>
        <authorList>
            <person name="Sabree Z.L."/>
            <person name="Huang C.Y."/>
            <person name="Okusu A."/>
            <person name="Moran N.A."/>
            <person name="Normark B.B."/>
        </authorList>
    </citation>
    <scope>NUCLEOTIDE SEQUENCE [LARGE SCALE GENOMIC DNA]</scope>
    <source>
        <strain evidence="8 9">ASNER</strain>
    </source>
</reference>
<evidence type="ECO:0000256" key="2">
    <source>
        <dbReference type="ARBA" id="ARBA00022980"/>
    </source>
</evidence>
<dbReference type="SMART" id="SM00739">
    <property type="entry name" value="KOW"/>
    <property type="match status" value="1"/>
</dbReference>
<protein>
    <recommendedName>
        <fullName evidence="4 5">Large ribosomal subunit protein uL24</fullName>
    </recommendedName>
</protein>
<evidence type="ECO:0000313" key="9">
    <source>
        <dbReference type="Proteomes" id="UP000011174"/>
    </source>
</evidence>
<comment type="similarity">
    <text evidence="1 5 6">Belongs to the universal ribosomal protein uL24 family.</text>
</comment>
<name>L7VJN0_9FLAO</name>
<evidence type="ECO:0000259" key="7">
    <source>
        <dbReference type="SMART" id="SM00739"/>
    </source>
</evidence>
<dbReference type="GO" id="GO:0005840">
    <property type="term" value="C:ribosome"/>
    <property type="evidence" value="ECO:0007669"/>
    <property type="project" value="UniProtKB-KW"/>
</dbReference>
<dbReference type="InterPro" id="IPR005824">
    <property type="entry name" value="KOW"/>
</dbReference>
<evidence type="ECO:0000256" key="4">
    <source>
        <dbReference type="ARBA" id="ARBA00035206"/>
    </source>
</evidence>
<dbReference type="HOGENOM" id="CLU_093315_2_0_10"/>